<keyword evidence="11" id="KW-1185">Reference proteome</keyword>
<evidence type="ECO:0000313" key="9">
    <source>
        <dbReference type="EMBL" id="KAG3221786.1"/>
    </source>
</evidence>
<comment type="caution">
    <text evidence="10">The sequence shown here is derived from an EMBL/GenBank/DDBJ whole genome shotgun (WGS) entry which is preliminary data.</text>
</comment>
<dbReference type="OrthoDB" id="2017893at2759"/>
<dbReference type="Gene3D" id="2.30.130.30">
    <property type="entry name" value="Hypothetical protein"/>
    <property type="match status" value="1"/>
</dbReference>
<protein>
    <recommendedName>
        <fullName evidence="12">Protein-tyrosine-phosphatase</fullName>
    </recommendedName>
</protein>
<evidence type="ECO:0000259" key="4">
    <source>
        <dbReference type="PROSITE" id="PS50056"/>
    </source>
</evidence>
<reference evidence="5" key="2">
    <citation type="submission" date="2018-10" db="EMBL/GenBank/DDBJ databases">
        <title>Effector identification in a new, highly contiguous assembly of the strawberry crown rot pathogen Phytophthora cactorum.</title>
        <authorList>
            <person name="Armitage A.D."/>
            <person name="Nellist C.F."/>
            <person name="Bates H."/>
            <person name="Vickerstaff R.J."/>
            <person name="Harrison R.J."/>
        </authorList>
    </citation>
    <scope>NUCLEOTIDE SEQUENCE</scope>
    <source>
        <strain evidence="5">15-7</strain>
        <strain evidence="6">4032</strain>
        <strain evidence="7">4040</strain>
        <strain evidence="8">P415</strain>
        <strain evidence="9">P421</strain>
    </source>
</reference>
<dbReference type="Proteomes" id="UP000760860">
    <property type="component" value="Unassembled WGS sequence"/>
</dbReference>
<dbReference type="EMBL" id="RCML01000195">
    <property type="protein sequence ID" value="KAG2986248.1"/>
    <property type="molecule type" value="Genomic_DNA"/>
</dbReference>
<dbReference type="InterPro" id="IPR029021">
    <property type="entry name" value="Prot-tyrosine_phosphatase-like"/>
</dbReference>
<dbReference type="Proteomes" id="UP000774804">
    <property type="component" value="Unassembled WGS sequence"/>
</dbReference>
<dbReference type="GO" id="GO:0008579">
    <property type="term" value="F:JUN kinase phosphatase activity"/>
    <property type="evidence" value="ECO:0007669"/>
    <property type="project" value="TreeGrafter"/>
</dbReference>
<dbReference type="EMBL" id="MJFZ01000335">
    <property type="protein sequence ID" value="RAW31150.1"/>
    <property type="molecule type" value="Genomic_DNA"/>
</dbReference>
<dbReference type="PANTHER" id="PTHR46377:SF5">
    <property type="entry name" value="DUAL SPECIFICITY PHOSPHATASE"/>
    <property type="match status" value="1"/>
</dbReference>
<dbReference type="CDD" id="cd14498">
    <property type="entry name" value="DSP"/>
    <property type="match status" value="1"/>
</dbReference>
<accession>A0A329S3Q6</accession>
<evidence type="ECO:0000256" key="1">
    <source>
        <dbReference type="ARBA" id="ARBA00022801"/>
    </source>
</evidence>
<dbReference type="InterPro" id="IPR000387">
    <property type="entry name" value="Tyr_Pase_dom"/>
</dbReference>
<dbReference type="InterPro" id="IPR016130">
    <property type="entry name" value="Tyr_Pase_AS"/>
</dbReference>
<keyword evidence="1" id="KW-0378">Hydrolase</keyword>
<dbReference type="Pfam" id="PF00782">
    <property type="entry name" value="DSPc"/>
    <property type="match status" value="1"/>
</dbReference>
<name>A0A329S3Q6_9STRA</name>
<dbReference type="SUPFAM" id="SSF52799">
    <property type="entry name" value="(Phosphotyrosine protein) phosphatases II"/>
    <property type="match status" value="1"/>
</dbReference>
<dbReference type="STRING" id="29920.A0A329S3Q6"/>
<dbReference type="PROSITE" id="PS50056">
    <property type="entry name" value="TYR_PHOSPHATASE_2"/>
    <property type="match status" value="1"/>
</dbReference>
<dbReference type="PANTHER" id="PTHR46377">
    <property type="entry name" value="DUAL SPECIFICITY PROTEIN PHOSPHATASE 19"/>
    <property type="match status" value="1"/>
</dbReference>
<dbReference type="Proteomes" id="UP000736787">
    <property type="component" value="Unassembled WGS sequence"/>
</dbReference>
<evidence type="ECO:0000256" key="2">
    <source>
        <dbReference type="ARBA" id="ARBA00022912"/>
    </source>
</evidence>
<dbReference type="Proteomes" id="UP000251314">
    <property type="component" value="Unassembled WGS sequence"/>
</dbReference>
<gene>
    <name evidence="10" type="ORF">PC110_g12483</name>
    <name evidence="5" type="ORF">PC113_g9136</name>
    <name evidence="6" type="ORF">PC115_g8351</name>
    <name evidence="7" type="ORF">PC117_g9686</name>
    <name evidence="8" type="ORF">PC118_g7913</name>
    <name evidence="9" type="ORF">PC129_g7504</name>
</gene>
<sequence>MERDCTAATWYEAYTSEDERRLQDQECEYGEEFEVEELMDDEPMHITARLFLGSIDAARNVVALRRLRIGGALALLGKGEKDNAVSVSSHSSEVGEAYEELKIARTTVEIEDSMDGDLLCRLPKILSELGNLVETAERDGTNVLVHCIAGRSRSASAVAAWILVNEPRQQSVQDVVDRIRIVRPWIEINAHFMRDLHLFHAALNVPNGASLNAEKVALLKDRAFPRLDFGTNLVEGILQGAKTITMRQLSDVEGDVNSDLTYIFPCSIVLATTGSTNGSSLRAPFAYLQIDKIETLELSAIDPATLRKSGFDTAEDVLSVLKQFYQDVTALTPLLMLHFHCMCSYDKST</sequence>
<evidence type="ECO:0000313" key="11">
    <source>
        <dbReference type="Proteomes" id="UP000251314"/>
    </source>
</evidence>
<proteinExistence type="predicted"/>
<evidence type="ECO:0000313" key="10">
    <source>
        <dbReference type="EMBL" id="RAW31150.1"/>
    </source>
</evidence>
<dbReference type="AlphaFoldDB" id="A0A329S3Q6"/>
<evidence type="ECO:0000313" key="6">
    <source>
        <dbReference type="EMBL" id="KAG2925183.1"/>
    </source>
</evidence>
<dbReference type="Gene3D" id="3.90.190.10">
    <property type="entry name" value="Protein tyrosine phosphatase superfamily"/>
    <property type="match status" value="1"/>
</dbReference>
<dbReference type="SMART" id="SM00195">
    <property type="entry name" value="DSPc"/>
    <property type="match status" value="1"/>
</dbReference>
<feature type="domain" description="Tyrosine-protein phosphatase" evidence="3">
    <location>
        <begin position="42"/>
        <end position="205"/>
    </location>
</feature>
<dbReference type="EMBL" id="RCMV01000206">
    <property type="protein sequence ID" value="KAG3221786.1"/>
    <property type="molecule type" value="Genomic_DNA"/>
</dbReference>
<dbReference type="FunFam" id="3.90.190.10:FF:000406">
    <property type="entry name" value="Uncharacterized protein"/>
    <property type="match status" value="1"/>
</dbReference>
<evidence type="ECO:0000313" key="8">
    <source>
        <dbReference type="EMBL" id="KAG2986248.1"/>
    </source>
</evidence>
<evidence type="ECO:0000313" key="5">
    <source>
        <dbReference type="EMBL" id="KAG2859219.1"/>
    </source>
</evidence>
<dbReference type="PROSITE" id="PS00383">
    <property type="entry name" value="TYR_PHOSPHATASE_1"/>
    <property type="match status" value="1"/>
</dbReference>
<dbReference type="VEuPathDB" id="FungiDB:PC110_g12483"/>
<evidence type="ECO:0000313" key="7">
    <source>
        <dbReference type="EMBL" id="KAG2942703.1"/>
    </source>
</evidence>
<evidence type="ECO:0000259" key="3">
    <source>
        <dbReference type="PROSITE" id="PS50054"/>
    </source>
</evidence>
<dbReference type="InterPro" id="IPR020422">
    <property type="entry name" value="TYR_PHOSPHATASE_DUAL_dom"/>
</dbReference>
<dbReference type="InterPro" id="IPR000340">
    <property type="entry name" value="Dual-sp_phosphatase_cat-dom"/>
</dbReference>
<organism evidence="10 11">
    <name type="scientific">Phytophthora cactorum</name>
    <dbReference type="NCBI Taxonomy" id="29920"/>
    <lineage>
        <taxon>Eukaryota</taxon>
        <taxon>Sar</taxon>
        <taxon>Stramenopiles</taxon>
        <taxon>Oomycota</taxon>
        <taxon>Peronosporomycetes</taxon>
        <taxon>Peronosporales</taxon>
        <taxon>Peronosporaceae</taxon>
        <taxon>Phytophthora</taxon>
    </lineage>
</organism>
<evidence type="ECO:0008006" key="12">
    <source>
        <dbReference type="Google" id="ProtNLM"/>
    </source>
</evidence>
<dbReference type="PROSITE" id="PS50054">
    <property type="entry name" value="TYR_PHOSPHATASE_DUAL"/>
    <property type="match status" value="1"/>
</dbReference>
<dbReference type="EMBL" id="RCMG01000225">
    <property type="protein sequence ID" value="KAG2859219.1"/>
    <property type="molecule type" value="Genomic_DNA"/>
</dbReference>
<keyword evidence="2" id="KW-0904">Protein phosphatase</keyword>
<dbReference type="EMBL" id="RCMK01000225">
    <property type="protein sequence ID" value="KAG2942703.1"/>
    <property type="molecule type" value="Genomic_DNA"/>
</dbReference>
<dbReference type="GO" id="GO:0005737">
    <property type="term" value="C:cytoplasm"/>
    <property type="evidence" value="ECO:0007669"/>
    <property type="project" value="TreeGrafter"/>
</dbReference>
<dbReference type="InterPro" id="IPR007374">
    <property type="entry name" value="ASCH_domain"/>
</dbReference>
<dbReference type="EMBL" id="RCMI01000215">
    <property type="protein sequence ID" value="KAG2925183.1"/>
    <property type="molecule type" value="Genomic_DNA"/>
</dbReference>
<dbReference type="Proteomes" id="UP000735874">
    <property type="component" value="Unassembled WGS sequence"/>
</dbReference>
<feature type="domain" description="Tyrosine specific protein phosphatases" evidence="4">
    <location>
        <begin position="123"/>
        <end position="184"/>
    </location>
</feature>
<reference evidence="10 11" key="1">
    <citation type="submission" date="2018-01" db="EMBL/GenBank/DDBJ databases">
        <title>Draft genome of the strawberry crown rot pathogen Phytophthora cactorum.</title>
        <authorList>
            <person name="Armitage A.D."/>
            <person name="Lysoe E."/>
            <person name="Nellist C.F."/>
            <person name="Harrison R.J."/>
            <person name="Brurberg M.B."/>
        </authorList>
    </citation>
    <scope>NUCLEOTIDE SEQUENCE [LARGE SCALE GENOMIC DNA]</scope>
    <source>
        <strain evidence="10 11">10300</strain>
    </source>
</reference>
<dbReference type="Pfam" id="PF04266">
    <property type="entry name" value="ASCH"/>
    <property type="match status" value="1"/>
</dbReference>
<dbReference type="Proteomes" id="UP000697107">
    <property type="component" value="Unassembled WGS sequence"/>
</dbReference>